<dbReference type="EMBL" id="VSSQ01124671">
    <property type="protein sequence ID" value="MPN55430.1"/>
    <property type="molecule type" value="Genomic_DNA"/>
</dbReference>
<comment type="caution">
    <text evidence="2">The sequence shown here is derived from an EMBL/GenBank/DDBJ whole genome shotgun (WGS) entry which is preliminary data.</text>
</comment>
<feature type="transmembrane region" description="Helical" evidence="1">
    <location>
        <begin position="86"/>
        <end position="106"/>
    </location>
</feature>
<keyword evidence="1" id="KW-1133">Transmembrane helix</keyword>
<sequence>MEMWYIGLIVFVVLLGAITLAYQVYNMVYLDAKSRGLKHPKFWGFFSMSGNNGSGGLILYLLGRNKYVSSMSVEDRSIMEIRKKKALVSLCFIVVGTFSLIMTMVLNGF</sequence>
<evidence type="ECO:0000313" key="2">
    <source>
        <dbReference type="EMBL" id="MPN55430.1"/>
    </source>
</evidence>
<evidence type="ECO:0000256" key="1">
    <source>
        <dbReference type="SAM" id="Phobius"/>
    </source>
</evidence>
<feature type="transmembrane region" description="Helical" evidence="1">
    <location>
        <begin position="45"/>
        <end position="62"/>
    </location>
</feature>
<organism evidence="2">
    <name type="scientific">bioreactor metagenome</name>
    <dbReference type="NCBI Taxonomy" id="1076179"/>
    <lineage>
        <taxon>unclassified sequences</taxon>
        <taxon>metagenomes</taxon>
        <taxon>ecological metagenomes</taxon>
    </lineage>
</organism>
<keyword evidence="1" id="KW-0472">Membrane</keyword>
<name>A0A645IX08_9ZZZZ</name>
<reference evidence="2" key="1">
    <citation type="submission" date="2019-08" db="EMBL/GenBank/DDBJ databases">
        <authorList>
            <person name="Kucharzyk K."/>
            <person name="Murdoch R.W."/>
            <person name="Higgins S."/>
            <person name="Loffler F."/>
        </authorList>
    </citation>
    <scope>NUCLEOTIDE SEQUENCE</scope>
</reference>
<protein>
    <submittedName>
        <fullName evidence="2">Uncharacterized protein</fullName>
    </submittedName>
</protein>
<accession>A0A645IX08</accession>
<gene>
    <name evidence="2" type="ORF">SDC9_203112</name>
</gene>
<keyword evidence="1" id="KW-0812">Transmembrane</keyword>
<dbReference type="AlphaFoldDB" id="A0A645IX08"/>
<proteinExistence type="predicted"/>